<dbReference type="InterPro" id="IPR000719">
    <property type="entry name" value="Prot_kinase_dom"/>
</dbReference>
<dbReference type="Pfam" id="PF07714">
    <property type="entry name" value="PK_Tyr_Ser-Thr"/>
    <property type="match status" value="1"/>
</dbReference>
<name>A0A150G175_GONPE</name>
<dbReference type="OrthoDB" id="548754at2759"/>
<dbReference type="EMBL" id="LSYV01000086">
    <property type="protein sequence ID" value="KXZ43619.1"/>
    <property type="molecule type" value="Genomic_DNA"/>
</dbReference>
<keyword evidence="4" id="KW-1185">Reference proteome</keyword>
<accession>A0A150G175</accession>
<dbReference type="AlphaFoldDB" id="A0A150G175"/>
<dbReference type="InterPro" id="IPR051681">
    <property type="entry name" value="Ser/Thr_Kinases-Pseudokinases"/>
</dbReference>
<feature type="compositionally biased region" description="Low complexity" evidence="1">
    <location>
        <begin position="145"/>
        <end position="156"/>
    </location>
</feature>
<dbReference type="PANTHER" id="PTHR44329">
    <property type="entry name" value="SERINE/THREONINE-PROTEIN KINASE TNNI3K-RELATED"/>
    <property type="match status" value="1"/>
</dbReference>
<comment type="caution">
    <text evidence="3">The sequence shown here is derived from an EMBL/GenBank/DDBJ whole genome shotgun (WGS) entry which is preliminary data.</text>
</comment>
<dbReference type="Proteomes" id="UP000075714">
    <property type="component" value="Unassembled WGS sequence"/>
</dbReference>
<evidence type="ECO:0000256" key="1">
    <source>
        <dbReference type="SAM" id="MobiDB-lite"/>
    </source>
</evidence>
<feature type="region of interest" description="Disordered" evidence="1">
    <location>
        <begin position="1"/>
        <end position="20"/>
    </location>
</feature>
<evidence type="ECO:0000259" key="2">
    <source>
        <dbReference type="PROSITE" id="PS50011"/>
    </source>
</evidence>
<proteinExistence type="predicted"/>
<dbReference type="STRING" id="33097.A0A150G175"/>
<dbReference type="PROSITE" id="PS50011">
    <property type="entry name" value="PROTEIN_KINASE_DOM"/>
    <property type="match status" value="1"/>
</dbReference>
<dbReference type="InterPro" id="IPR008271">
    <property type="entry name" value="Ser/Thr_kinase_AS"/>
</dbReference>
<protein>
    <recommendedName>
        <fullName evidence="2">Protein kinase domain-containing protein</fullName>
    </recommendedName>
</protein>
<dbReference type="PANTHER" id="PTHR44329:SF214">
    <property type="entry name" value="PROTEIN KINASE DOMAIN-CONTAINING PROTEIN"/>
    <property type="match status" value="1"/>
</dbReference>
<evidence type="ECO:0000313" key="4">
    <source>
        <dbReference type="Proteomes" id="UP000075714"/>
    </source>
</evidence>
<gene>
    <name evidence="3" type="ORF">GPECTOR_85g349</name>
</gene>
<dbReference type="GO" id="GO:0005524">
    <property type="term" value="F:ATP binding"/>
    <property type="evidence" value="ECO:0007669"/>
    <property type="project" value="InterPro"/>
</dbReference>
<evidence type="ECO:0000313" key="3">
    <source>
        <dbReference type="EMBL" id="KXZ43619.1"/>
    </source>
</evidence>
<dbReference type="SUPFAM" id="SSF56112">
    <property type="entry name" value="Protein kinase-like (PK-like)"/>
    <property type="match status" value="1"/>
</dbReference>
<dbReference type="SMART" id="SM00220">
    <property type="entry name" value="S_TKc"/>
    <property type="match status" value="1"/>
</dbReference>
<dbReference type="InterPro" id="IPR011009">
    <property type="entry name" value="Kinase-like_dom_sf"/>
</dbReference>
<organism evidence="3 4">
    <name type="scientific">Gonium pectorale</name>
    <name type="common">Green alga</name>
    <dbReference type="NCBI Taxonomy" id="33097"/>
    <lineage>
        <taxon>Eukaryota</taxon>
        <taxon>Viridiplantae</taxon>
        <taxon>Chlorophyta</taxon>
        <taxon>core chlorophytes</taxon>
        <taxon>Chlorophyceae</taxon>
        <taxon>CS clade</taxon>
        <taxon>Chlamydomonadales</taxon>
        <taxon>Volvocaceae</taxon>
        <taxon>Gonium</taxon>
    </lineage>
</organism>
<dbReference type="GO" id="GO:0004674">
    <property type="term" value="F:protein serine/threonine kinase activity"/>
    <property type="evidence" value="ECO:0007669"/>
    <property type="project" value="TreeGrafter"/>
</dbReference>
<dbReference type="InterPro" id="IPR001245">
    <property type="entry name" value="Ser-Thr/Tyr_kinase_cat_dom"/>
</dbReference>
<feature type="domain" description="Protein kinase" evidence="2">
    <location>
        <begin position="227"/>
        <end position="494"/>
    </location>
</feature>
<dbReference type="Gene3D" id="1.10.510.10">
    <property type="entry name" value="Transferase(Phosphotransferase) domain 1"/>
    <property type="match status" value="2"/>
</dbReference>
<reference evidence="4" key="1">
    <citation type="journal article" date="2016" name="Nat. Commun.">
        <title>The Gonium pectorale genome demonstrates co-option of cell cycle regulation during the evolution of multicellularity.</title>
        <authorList>
            <person name="Hanschen E.R."/>
            <person name="Marriage T.N."/>
            <person name="Ferris P.J."/>
            <person name="Hamaji T."/>
            <person name="Toyoda A."/>
            <person name="Fujiyama A."/>
            <person name="Neme R."/>
            <person name="Noguchi H."/>
            <person name="Minakuchi Y."/>
            <person name="Suzuki M."/>
            <person name="Kawai-Toyooka H."/>
            <person name="Smith D.R."/>
            <person name="Sparks H."/>
            <person name="Anderson J."/>
            <person name="Bakaric R."/>
            <person name="Luria V."/>
            <person name="Karger A."/>
            <person name="Kirschner M.W."/>
            <person name="Durand P.M."/>
            <person name="Michod R.E."/>
            <person name="Nozaki H."/>
            <person name="Olson B.J."/>
        </authorList>
    </citation>
    <scope>NUCLEOTIDE SEQUENCE [LARGE SCALE GENOMIC DNA]</scope>
    <source>
        <strain evidence="4">NIES-2863</strain>
    </source>
</reference>
<sequence length="494" mass="51333">MKARHDGSSGAPGPAGGPIPRGHRSVGSLLLLALPTGHRRGALGLYVTFPQQLPRLLLQQAQTSLMELLQVLCPLVARKLGGDLSLELETLATATPGSYAVPRRKPAFRPAAQSGFGSQLPLLVASLQDSISSARLRTAAATAAAASAGRSPSQSRTRNGAPSPSVLHSLRTASAGMEVVAATSSGGHGGSAGTGGRGTGSGFTSAGLTGDASSSICGGALTELAQLRLGRRLGHGGCAVVFKARLGTQDCAVKVYTTFSPVALGVEQQPDGSETIALKPADGTEKDRGSDAPPLCIAIVCEWCDRGSLAGALANKALTRVVPAAKVSGPQAKEGQREVRVLDVRAIMMTLLDVAMALRHLHSLNLIHRDLKPANVLLKTCPTDPRGFTAKLADFGYVTLLNQPGDEENGFMPYAIVDEVAGTEMTVCGARPYPEVDPGDILDCVKAGQRPAFHNAVPLPYRSLAQRCWSADPHQRPRTPELVVAISGLLRSMA</sequence>
<dbReference type="Pfam" id="PF00069">
    <property type="entry name" value="Pkinase"/>
    <property type="match status" value="1"/>
</dbReference>
<dbReference type="PROSITE" id="PS00108">
    <property type="entry name" value="PROTEIN_KINASE_ST"/>
    <property type="match status" value="1"/>
</dbReference>
<feature type="region of interest" description="Disordered" evidence="1">
    <location>
        <begin position="145"/>
        <end position="167"/>
    </location>
</feature>